<dbReference type="RefSeq" id="WP_202231969.1">
    <property type="nucleotide sequence ID" value="NZ_AP018365.1"/>
</dbReference>
<reference evidence="2 3" key="2">
    <citation type="journal article" date="2011" name="J. Antibiot.">
        <title>Furaquinocins I and J: novel polyketide isoprenoid hybrid compounds from Streptomyces reveromyceticus SN-593.</title>
        <authorList>
            <person name="Panthee S."/>
            <person name="Takahashi S."/>
            <person name="Takagi H."/>
            <person name="Nogawa T."/>
            <person name="Oowada E."/>
            <person name="Uramoto M."/>
            <person name="Osada H."/>
        </authorList>
    </citation>
    <scope>NUCLEOTIDE SEQUENCE [LARGE SCALE GENOMIC DNA]</scope>
    <source>
        <strain evidence="2 3">SN-593</strain>
    </source>
</reference>
<reference evidence="2 3" key="1">
    <citation type="journal article" date="2010" name="J. Bacteriol.">
        <title>Biochemical characterization of a novel indole prenyltransferase from Streptomyces sp. SN-593.</title>
        <authorList>
            <person name="Takahashi S."/>
            <person name="Takagi H."/>
            <person name="Toyoda A."/>
            <person name="Uramoto M."/>
            <person name="Nogawa T."/>
            <person name="Ueki M."/>
            <person name="Sakaki Y."/>
            <person name="Osada H."/>
        </authorList>
    </citation>
    <scope>NUCLEOTIDE SEQUENCE [LARGE SCALE GENOMIC DNA]</scope>
    <source>
        <strain evidence="2 3">SN-593</strain>
    </source>
</reference>
<dbReference type="Proteomes" id="UP000595703">
    <property type="component" value="Chromosome"/>
</dbReference>
<reference evidence="2 3" key="3">
    <citation type="journal article" date="2011" name="Nat. Chem. Biol.">
        <title>Reveromycin A biosynthesis uses RevG and RevJ for stereospecific spiroacetal formation.</title>
        <authorList>
            <person name="Takahashi S."/>
            <person name="Toyoda A."/>
            <person name="Sekiyama Y."/>
            <person name="Takagi H."/>
            <person name="Nogawa T."/>
            <person name="Uramoto M."/>
            <person name="Suzuki R."/>
            <person name="Koshino H."/>
            <person name="Kumano T."/>
            <person name="Panthee S."/>
            <person name="Dairi T."/>
            <person name="Ishikawa J."/>
            <person name="Ikeda H."/>
            <person name="Sakaki Y."/>
            <person name="Osada H."/>
        </authorList>
    </citation>
    <scope>NUCLEOTIDE SEQUENCE [LARGE SCALE GENOMIC DNA]</scope>
    <source>
        <strain evidence="2 3">SN-593</strain>
    </source>
</reference>
<sequence length="425" mass="46143">MGFDADVLIVGAGAAGLSLAHRLADPSFRGRLEVLLVDAPPGALRPPERTFCYWEPPGGEYDDVLAACWDRLRVTGARGPATTVRTGPLRYKMLDSRAFEAFAARRLAAAPWVRRSVARVRDVADAPGGARVAGLDERGRPAVWHARWVFDSRPPDTPPRARTTLLQHFRGWFVRCDRPVFDPRVAELMDFRTPRPRHGLSFGYVLPLGARNALVEYTEFSPAVLDGAGYTRALRHYTGEVLRLPPFRVVRAEQGVIPMSDARPARRAGACVFRIGAAGGATRPATGYTFAAVQRQSRAVAAALAEGRTPLPPPAYPPRALAMDAVMLRALATGRVDGGDFFTGLFAGVPADRLLRFLDGRTRLREDVSVGLRTPVLPMLRTALELPLLRRRPPAGSRGGRGPYGAAPRVAVAPGARPTDEENDS</sequence>
<feature type="region of interest" description="Disordered" evidence="1">
    <location>
        <begin position="391"/>
        <end position="425"/>
    </location>
</feature>
<dbReference type="Gene3D" id="3.50.50.60">
    <property type="entry name" value="FAD/NAD(P)-binding domain"/>
    <property type="match status" value="1"/>
</dbReference>
<feature type="compositionally biased region" description="Low complexity" evidence="1">
    <location>
        <begin position="404"/>
        <end position="417"/>
    </location>
</feature>
<accession>A0A7U3UMS7</accession>
<dbReference type="AlphaFoldDB" id="A0A7U3UMS7"/>
<dbReference type="KEGG" id="arev:RVR_284"/>
<proteinExistence type="predicted"/>
<dbReference type="EMBL" id="AP018365">
    <property type="protein sequence ID" value="BBA95432.1"/>
    <property type="molecule type" value="Genomic_DNA"/>
</dbReference>
<evidence type="ECO:0000256" key="1">
    <source>
        <dbReference type="SAM" id="MobiDB-lite"/>
    </source>
</evidence>
<evidence type="ECO:0000313" key="2">
    <source>
        <dbReference type="EMBL" id="BBA95432.1"/>
    </source>
</evidence>
<reference evidence="2 3" key="4">
    <citation type="journal article" date="2020" name="Sci. Rep.">
        <title>beta-carboline chemical signals induce reveromycin production through a LuxR family regulator in Streptomyces sp. SN-593.</title>
        <authorList>
            <person name="Panthee S."/>
            <person name="Kito N."/>
            <person name="Hayashi T."/>
            <person name="Shimizu T."/>
            <person name="Ishikawa J."/>
            <person name="Hamamoto H."/>
            <person name="Osada H."/>
            <person name="Takahashi S."/>
        </authorList>
    </citation>
    <scope>NUCLEOTIDE SEQUENCE [LARGE SCALE GENOMIC DNA]</scope>
    <source>
        <strain evidence="2 3">SN-593</strain>
    </source>
</reference>
<organism evidence="2 3">
    <name type="scientific">Actinacidiphila reveromycinica</name>
    <dbReference type="NCBI Taxonomy" id="659352"/>
    <lineage>
        <taxon>Bacteria</taxon>
        <taxon>Bacillati</taxon>
        <taxon>Actinomycetota</taxon>
        <taxon>Actinomycetes</taxon>
        <taxon>Kitasatosporales</taxon>
        <taxon>Streptomycetaceae</taxon>
        <taxon>Actinacidiphila</taxon>
    </lineage>
</organism>
<name>A0A7U3UMS7_9ACTN</name>
<dbReference type="InterPro" id="IPR036188">
    <property type="entry name" value="FAD/NAD-bd_sf"/>
</dbReference>
<dbReference type="Pfam" id="PF05834">
    <property type="entry name" value="Lycopene_cycl"/>
    <property type="match status" value="1"/>
</dbReference>
<gene>
    <name evidence="2" type="ORF">RVR_284</name>
</gene>
<keyword evidence="3" id="KW-1185">Reference proteome</keyword>
<evidence type="ECO:0000313" key="3">
    <source>
        <dbReference type="Proteomes" id="UP000595703"/>
    </source>
</evidence>
<protein>
    <submittedName>
        <fullName evidence="2">Putative lycopene cyclase</fullName>
    </submittedName>
</protein>
<dbReference type="SUPFAM" id="SSF51905">
    <property type="entry name" value="FAD/NAD(P)-binding domain"/>
    <property type="match status" value="1"/>
</dbReference>